<dbReference type="EMBL" id="HBIU01030334">
    <property type="protein sequence ID" value="CAE0635250.1"/>
    <property type="molecule type" value="Transcribed_RNA"/>
</dbReference>
<evidence type="ECO:0008006" key="4">
    <source>
        <dbReference type="Google" id="ProtNLM"/>
    </source>
</evidence>
<dbReference type="AlphaFoldDB" id="A0A7S4D8X5"/>
<reference evidence="3" key="1">
    <citation type="submission" date="2021-01" db="EMBL/GenBank/DDBJ databases">
        <authorList>
            <person name="Corre E."/>
            <person name="Pelletier E."/>
            <person name="Niang G."/>
            <person name="Scheremetjew M."/>
            <person name="Finn R."/>
            <person name="Kale V."/>
            <person name="Holt S."/>
            <person name="Cochrane G."/>
            <person name="Meng A."/>
            <person name="Brown T."/>
            <person name="Cohen L."/>
        </authorList>
    </citation>
    <scope>NUCLEOTIDE SEQUENCE</scope>
    <source>
        <strain evidence="3">CCMP3107</strain>
    </source>
</reference>
<feature type="signal peptide" evidence="2">
    <location>
        <begin position="1"/>
        <end position="24"/>
    </location>
</feature>
<protein>
    <recommendedName>
        <fullName evidence="4">Thioredoxin domain-containing protein</fullName>
    </recommendedName>
</protein>
<gene>
    <name evidence="3" type="ORF">HAKA00212_LOCUS13991</name>
</gene>
<organism evidence="3">
    <name type="scientific">Heterosigma akashiwo</name>
    <name type="common">Chromophytic alga</name>
    <name type="synonym">Heterosigma carterae</name>
    <dbReference type="NCBI Taxonomy" id="2829"/>
    <lineage>
        <taxon>Eukaryota</taxon>
        <taxon>Sar</taxon>
        <taxon>Stramenopiles</taxon>
        <taxon>Ochrophyta</taxon>
        <taxon>Raphidophyceae</taxon>
        <taxon>Chattonellales</taxon>
        <taxon>Chattonellaceae</taxon>
        <taxon>Heterosigma</taxon>
    </lineage>
</organism>
<evidence type="ECO:0000256" key="1">
    <source>
        <dbReference type="SAM" id="MobiDB-lite"/>
    </source>
</evidence>
<evidence type="ECO:0000256" key="2">
    <source>
        <dbReference type="SAM" id="SignalP"/>
    </source>
</evidence>
<accession>A0A7S4D8X5</accession>
<evidence type="ECO:0000313" key="3">
    <source>
        <dbReference type="EMBL" id="CAE0635250.1"/>
    </source>
</evidence>
<sequence length="355" mass="40712">MLKYILIACSFSSALCFLVPSSRASSGHSHDYHSTNLVQADSSVGRRLSVQMFSSIDNDDQYDAFDAALAEINAEDEPVVKARPEKKTTTKLKIPMTAEEVREGMTFNDPYPTGEYKSPYDNPRIFDEEIIVVTERKKVDFFTMAEEIDDDPDYEKARQEAIDDFIEAEAGGPPPAAEEEEEEEKPKSKYRRKKEAEKEPPLAVWRNEETGAYVYQGDLERVPMIFKEGVRGAVVVLASNYSQTCMDEVKLLQNAIQDKFGERVHFHWEPIWWDWRDQEGVEGEQGRRHMMAWFEGLEAVQLYDRKTQGNADGSLSSERLQAILDEIEFLTCDDTWNDTYGDLYESTSYGYDSWA</sequence>
<feature type="region of interest" description="Disordered" evidence="1">
    <location>
        <begin position="168"/>
        <end position="200"/>
    </location>
</feature>
<feature type="chain" id="PRO_5030901328" description="Thioredoxin domain-containing protein" evidence="2">
    <location>
        <begin position="25"/>
        <end position="355"/>
    </location>
</feature>
<proteinExistence type="predicted"/>
<keyword evidence="2" id="KW-0732">Signal</keyword>
<name>A0A7S4D8X5_HETAK</name>